<feature type="region of interest" description="Disordered" evidence="1">
    <location>
        <begin position="353"/>
        <end position="374"/>
    </location>
</feature>
<comment type="caution">
    <text evidence="2">The sequence shown here is derived from an EMBL/GenBank/DDBJ whole genome shotgun (WGS) entry which is preliminary data.</text>
</comment>
<dbReference type="AlphaFoldDB" id="A0A010R792"/>
<keyword evidence="3" id="KW-1185">Reference proteome</keyword>
<dbReference type="EMBL" id="JARH01001052">
    <property type="protein sequence ID" value="EXF73579.1"/>
    <property type="molecule type" value="Genomic_DNA"/>
</dbReference>
<gene>
    <name evidence="2" type="ORF">CFIO01_02871</name>
</gene>
<accession>A0A010R792</accession>
<protein>
    <submittedName>
        <fullName evidence="2">Uncharacterized protein</fullName>
    </submittedName>
</protein>
<dbReference type="KEGG" id="cfj:CFIO01_02871"/>
<evidence type="ECO:0000256" key="1">
    <source>
        <dbReference type="SAM" id="MobiDB-lite"/>
    </source>
</evidence>
<evidence type="ECO:0000313" key="3">
    <source>
        <dbReference type="Proteomes" id="UP000020467"/>
    </source>
</evidence>
<organism evidence="2 3">
    <name type="scientific">Colletotrichum fioriniae PJ7</name>
    <dbReference type="NCBI Taxonomy" id="1445577"/>
    <lineage>
        <taxon>Eukaryota</taxon>
        <taxon>Fungi</taxon>
        <taxon>Dikarya</taxon>
        <taxon>Ascomycota</taxon>
        <taxon>Pezizomycotina</taxon>
        <taxon>Sordariomycetes</taxon>
        <taxon>Hypocreomycetidae</taxon>
        <taxon>Glomerellales</taxon>
        <taxon>Glomerellaceae</taxon>
        <taxon>Colletotrichum</taxon>
        <taxon>Colletotrichum acutatum species complex</taxon>
    </lineage>
</organism>
<name>A0A010R792_9PEZI</name>
<reference evidence="2 3" key="1">
    <citation type="submission" date="2014-02" db="EMBL/GenBank/DDBJ databases">
        <title>The genome sequence of Colletotrichum fioriniae PJ7.</title>
        <authorList>
            <person name="Baroncelli R."/>
            <person name="Thon M.R."/>
        </authorList>
    </citation>
    <scope>NUCLEOTIDE SEQUENCE [LARGE SCALE GENOMIC DNA]</scope>
    <source>
        <strain evidence="2 3">PJ7</strain>
    </source>
</reference>
<dbReference type="OrthoDB" id="5419927at2759"/>
<evidence type="ECO:0000313" key="2">
    <source>
        <dbReference type="EMBL" id="EXF73579.1"/>
    </source>
</evidence>
<sequence length="374" mass="42080">MEQDTNRHDKCQSQVNHAQYYLSDMKSRYSTVCMDGTAPEAFSGSSTPPQVWPFNMAGMAEDLPPEQAVSEQNELDFRVEATAKTEEPEGETMAERLFGYLMCNPAWALQAEKNKMFHEAKLSVDQTRTWDFITGSDLFRKFVRRNTQATRRLLITAGEHHGEVISTTKILAATIMTLSASERDTEDVIPTFVIGWFCADDTQMWDRTDPDKPVNLSSRLMMTSLVCQLLDAMMTDKIECDLSFIDRTFALDEIAELDLSGLSKMFSRLVLKVPEGRQIVCVIDEICRYDGPGGDARCAIEKLVALTKELLNGPRYFKLLLTCGCKGIEMREDFESKDLFSIKSDDQTMEVPQGAEILPPCPNLSAGLKPRDDS</sequence>
<proteinExistence type="predicted"/>
<dbReference type="Proteomes" id="UP000020467">
    <property type="component" value="Unassembled WGS sequence"/>
</dbReference>
<dbReference type="HOGENOM" id="CLU_739684_0_0_1"/>